<dbReference type="InterPro" id="IPR011011">
    <property type="entry name" value="Znf_FYVE_PHD"/>
</dbReference>
<keyword evidence="3" id="KW-0862">Zinc</keyword>
<accession>A0A7S0H8H5</accession>
<feature type="region of interest" description="Disordered" evidence="4">
    <location>
        <begin position="22"/>
        <end position="53"/>
    </location>
</feature>
<feature type="region of interest" description="Disordered" evidence="4">
    <location>
        <begin position="686"/>
        <end position="709"/>
    </location>
</feature>
<feature type="compositionally biased region" description="Basic and acidic residues" evidence="4">
    <location>
        <begin position="413"/>
        <end position="427"/>
    </location>
</feature>
<dbReference type="InterPro" id="IPR019787">
    <property type="entry name" value="Znf_PHD-finger"/>
</dbReference>
<reference evidence="6" key="1">
    <citation type="submission" date="2021-01" db="EMBL/GenBank/DDBJ databases">
        <authorList>
            <person name="Corre E."/>
            <person name="Pelletier E."/>
            <person name="Niang G."/>
            <person name="Scheremetjew M."/>
            <person name="Finn R."/>
            <person name="Kale V."/>
            <person name="Holt S."/>
            <person name="Cochrane G."/>
            <person name="Meng A."/>
            <person name="Brown T."/>
            <person name="Cohen L."/>
        </authorList>
    </citation>
    <scope>NUCLEOTIDE SEQUENCE</scope>
    <source>
        <strain evidence="6">CCMP2058</strain>
    </source>
</reference>
<dbReference type="InterPro" id="IPR013083">
    <property type="entry name" value="Znf_RING/FYVE/PHD"/>
</dbReference>
<feature type="compositionally biased region" description="Basic and acidic residues" evidence="4">
    <location>
        <begin position="176"/>
        <end position="190"/>
    </location>
</feature>
<feature type="compositionally biased region" description="Basic residues" evidence="4">
    <location>
        <begin position="1472"/>
        <end position="1485"/>
    </location>
</feature>
<feature type="region of interest" description="Disordered" evidence="4">
    <location>
        <begin position="394"/>
        <end position="446"/>
    </location>
</feature>
<dbReference type="SUPFAM" id="SSF57903">
    <property type="entry name" value="FYVE/PHD zinc finger"/>
    <property type="match status" value="1"/>
</dbReference>
<protein>
    <recommendedName>
        <fullName evidence="5">Zinc finger PHD-type domain-containing protein</fullName>
    </recommendedName>
</protein>
<feature type="compositionally biased region" description="Low complexity" evidence="4">
    <location>
        <begin position="697"/>
        <end position="709"/>
    </location>
</feature>
<evidence type="ECO:0000256" key="3">
    <source>
        <dbReference type="ARBA" id="ARBA00022833"/>
    </source>
</evidence>
<feature type="domain" description="Zinc finger PHD-type" evidence="5">
    <location>
        <begin position="619"/>
        <end position="663"/>
    </location>
</feature>
<keyword evidence="1" id="KW-0479">Metal-binding</keyword>
<evidence type="ECO:0000256" key="1">
    <source>
        <dbReference type="ARBA" id="ARBA00022723"/>
    </source>
</evidence>
<feature type="region of interest" description="Disordered" evidence="4">
    <location>
        <begin position="1461"/>
        <end position="1485"/>
    </location>
</feature>
<feature type="region of interest" description="Disordered" evidence="4">
    <location>
        <begin position="115"/>
        <end position="139"/>
    </location>
</feature>
<evidence type="ECO:0000256" key="2">
    <source>
        <dbReference type="ARBA" id="ARBA00022771"/>
    </source>
</evidence>
<organism evidence="6">
    <name type="scientific">Amorphochlora amoebiformis</name>
    <dbReference type="NCBI Taxonomy" id="1561963"/>
    <lineage>
        <taxon>Eukaryota</taxon>
        <taxon>Sar</taxon>
        <taxon>Rhizaria</taxon>
        <taxon>Cercozoa</taxon>
        <taxon>Chlorarachniophyceae</taxon>
        <taxon>Amorphochlora</taxon>
    </lineage>
</organism>
<sequence length="1485" mass="168281">MDSVYNIQRSIPNYFLNQKKRQLQQEAGSTEASAHKKIRADPTGANGRAGTYSVRTGRPRYVNFNGNRTVEQTWRASSVVQVRYPPRRPVNNPGGSPQLKRSEGSDVFGLTVDHLDRHRPGIPPVDSFGPGKPGDPRDPRLHVLCRPYSTRLNEDSPNHFSILRDLRQIHPKIEPHRDTIRHHSDPHRDCAGPNATPDDEITRPASGNEGTLRCLLEAVGIDHRQSYQRLHPNSHRNSQQRKQQFDLGDMESQFLHARRCGKQHTLAAYQESNRSEGGFTQAYLSTRFDKEAGPMGPQNILRTEHLLSPQQPSRREQEKMASEGSGVMLSKSMPIQKVEEMKVKKQDNTFAKSMVVEFTDVIESKHLISKNKVINQSIPKRVLKSIPTRVLKSIPKRPKSIPKSIPESNGLDVQERAQKNKGTPEKSRRPRAQKRKKKRFGGSKSLKGESLSLDQICIEEKQARLQKKVEMSKSEFAVRCEFRRILNGAARSEWPRVSGKNSKDNTNKTKCIIRSLKLLIEYIKVTKEQAREQELRFYLGSRCQHAALRHPGVPAWKIRSSTTRCVACEIFWDSSSNSSKTEDQALEAAYAFVEDISDSSGDGDSGYGSEELHWDDLLECCGSEYMEGQACVMCDKCSKWFHLDCLGLEKDDLGDTYICEKCNKALLRLEKRREKLLHRINQAKEDEDLAESKEGGDSSSSSDDSDCSTSTKVVSEKKFGGSRCKKSLTQAEAADKTSDETPIDGMAFLGYGYCRYQGWDKRGRIKSMGTLTAHQAKKLFLEDEGALYLGLELYWKARSGNEYHTWFYYNGGKNFRLEKGRPAKNYLTFGRKMDVERKCRFCEFSCKSVEDIFSHMVWCSSRPSKLNAGDRKEIEKLISLSKHIKSEDKMYQVCIQQLVVQNMERIVMHDSELLKSFHRAIRKTSLPMFPGVQALCSKHSKSGDGKETKSARRAGVEQDLKWLPKLSSFFALCRETNSKFTAIIARVQSQIKALEIPGCHSTLSHRRIRPEPQHFLCKADGKKTHCSLLSTICSVCGSQMEKDISLAPCKHNKRCTPMAVRKAGPLGNWRLLLPLREKAVIGALRHTEAIVAKLKPERFKFHAGDIIFLYRNAYTRTSGAIKEAAKKAITSWLRRWDRDVSISSDSQIEYVMGYVECLHAKKELKMLLPEEKGSQIKDKINRALGQHALEDVIRFNPNLVGTAPRTRKQYCFSCGSFQSVLNKCPACDSDLHSVPDYDAMCEAVVWTSVFQDIDIPVKACDGMAVVEDVLPLVKLLRPYQDITHLGKDLFRLQCYFITHLIFILAGWARFSLSGERGVLLEEALFLAVNMDTVIRMKDPELVGEFVHALHLLGFPDSNPTVERGHRYLLRTESKAFWAGGSRPDFYKRYHSAYCGIIGLSNFEAVPGKKMPSRWLRAFLRAPGHEDEQEDPADSSDSGLEKPTSVAAKFGISKKGRGILKTKSFKTLETNKRKEHRGSNRQKKQT</sequence>
<evidence type="ECO:0000259" key="5">
    <source>
        <dbReference type="SMART" id="SM00249"/>
    </source>
</evidence>
<dbReference type="GO" id="GO:0008270">
    <property type="term" value="F:zinc ion binding"/>
    <property type="evidence" value="ECO:0007669"/>
    <property type="project" value="UniProtKB-KW"/>
</dbReference>
<feature type="compositionally biased region" description="Basic residues" evidence="4">
    <location>
        <begin position="428"/>
        <end position="441"/>
    </location>
</feature>
<evidence type="ECO:0000313" key="6">
    <source>
        <dbReference type="EMBL" id="CAD8462160.1"/>
    </source>
</evidence>
<keyword evidence="2" id="KW-0863">Zinc-finger</keyword>
<dbReference type="EMBL" id="HBEM01031015">
    <property type="protein sequence ID" value="CAD8462160.1"/>
    <property type="molecule type" value="Transcribed_RNA"/>
</dbReference>
<name>A0A7S0H8H5_9EUKA</name>
<dbReference type="SMART" id="SM00249">
    <property type="entry name" value="PHD"/>
    <property type="match status" value="1"/>
</dbReference>
<gene>
    <name evidence="6" type="ORF">LAMO00422_LOCUS21120</name>
</gene>
<dbReference type="Pfam" id="PF00628">
    <property type="entry name" value="PHD"/>
    <property type="match status" value="1"/>
</dbReference>
<dbReference type="Gene3D" id="3.30.40.10">
    <property type="entry name" value="Zinc/RING finger domain, C3HC4 (zinc finger)"/>
    <property type="match status" value="1"/>
</dbReference>
<evidence type="ECO:0000256" key="4">
    <source>
        <dbReference type="SAM" id="MobiDB-lite"/>
    </source>
</evidence>
<proteinExistence type="predicted"/>
<feature type="region of interest" description="Disordered" evidence="4">
    <location>
        <begin position="176"/>
        <end position="207"/>
    </location>
</feature>
<feature type="region of interest" description="Disordered" evidence="4">
    <location>
        <begin position="1423"/>
        <end position="1446"/>
    </location>
</feature>
<dbReference type="InterPro" id="IPR001965">
    <property type="entry name" value="Znf_PHD"/>
</dbReference>